<reference evidence="2 3" key="1">
    <citation type="journal article" date="2018" name="Emerg. Microbes Infect.">
        <title>Genomic analysis of oral Campylobacter concisus strains identified a potential bacterial molecular marker associated with active Crohn's disease.</title>
        <authorList>
            <person name="Liu F."/>
            <person name="Ma R."/>
            <person name="Tay C.Y.A."/>
            <person name="Octavia S."/>
            <person name="Lan R."/>
            <person name="Chung H.K.L."/>
            <person name="Riordan S.M."/>
            <person name="Grimm M.C."/>
            <person name="Leong R.W."/>
            <person name="Tanaka M.M."/>
            <person name="Connor S."/>
            <person name="Zhang L."/>
        </authorList>
    </citation>
    <scope>NUCLEOTIDE SEQUENCE [LARGE SCALE GENOMIC DNA]</scope>
    <source>
        <strain evidence="2 3">P10CDO-S2</strain>
    </source>
</reference>
<dbReference type="RefSeq" id="WP_196380738.1">
    <property type="nucleotide sequence ID" value="NZ_CP049274.1"/>
</dbReference>
<gene>
    <name evidence="2" type="ORF">CVT06_06960</name>
</gene>
<evidence type="ECO:0008006" key="4">
    <source>
        <dbReference type="Google" id="ProtNLM"/>
    </source>
</evidence>
<protein>
    <recommendedName>
        <fullName evidence="4">DUF2335 domain-containing protein</fullName>
    </recommendedName>
</protein>
<feature type="transmembrane region" description="Helical" evidence="1">
    <location>
        <begin position="79"/>
        <end position="97"/>
    </location>
</feature>
<evidence type="ECO:0000256" key="1">
    <source>
        <dbReference type="SAM" id="Phobius"/>
    </source>
</evidence>
<keyword evidence="1" id="KW-1133">Transmembrane helix</keyword>
<proteinExistence type="predicted"/>
<accession>A0A7S9NFI3</accession>
<evidence type="ECO:0000313" key="2">
    <source>
        <dbReference type="EMBL" id="QPH84828.1"/>
    </source>
</evidence>
<name>A0A7S9NFI3_9BACT</name>
<feature type="transmembrane region" description="Helical" evidence="1">
    <location>
        <begin position="52"/>
        <end position="73"/>
    </location>
</feature>
<organism evidence="2 3">
    <name type="scientific">Campylobacter concisus</name>
    <dbReference type="NCBI Taxonomy" id="199"/>
    <lineage>
        <taxon>Bacteria</taxon>
        <taxon>Pseudomonadati</taxon>
        <taxon>Campylobacterota</taxon>
        <taxon>Epsilonproteobacteria</taxon>
        <taxon>Campylobacterales</taxon>
        <taxon>Campylobacteraceae</taxon>
        <taxon>Campylobacter</taxon>
    </lineage>
</organism>
<dbReference type="Proteomes" id="UP000594630">
    <property type="component" value="Chromosome"/>
</dbReference>
<dbReference type="EMBL" id="CP049274">
    <property type="protein sequence ID" value="QPH84828.1"/>
    <property type="molecule type" value="Genomic_DNA"/>
</dbReference>
<dbReference type="AlphaFoldDB" id="A0A7S9NFI3"/>
<keyword evidence="1" id="KW-0472">Membrane</keyword>
<sequence>MHKGYQGPIPSPDFMQSYAQIDPSFPDRIFKLTEDNLNHQYTHQNKMDVLQFCGWASATIITLVAMGLGTYLLMNDKDLAGFSFLIGSALPSIMIYFTNKASRPKNK</sequence>
<evidence type="ECO:0000313" key="3">
    <source>
        <dbReference type="Proteomes" id="UP000594630"/>
    </source>
</evidence>
<keyword evidence="1" id="KW-0812">Transmembrane</keyword>